<feature type="region of interest" description="Disordered" evidence="2">
    <location>
        <begin position="301"/>
        <end position="337"/>
    </location>
</feature>
<gene>
    <name evidence="4" type="ORF">RUMCAL_03447</name>
</gene>
<feature type="compositionally biased region" description="Polar residues" evidence="2">
    <location>
        <begin position="114"/>
        <end position="124"/>
    </location>
</feature>
<evidence type="ECO:0000313" key="5">
    <source>
        <dbReference type="Proteomes" id="UP000016662"/>
    </source>
</evidence>
<accession>U2JKG6</accession>
<dbReference type="AlphaFoldDB" id="U2JKG6"/>
<dbReference type="Pfam" id="PF07261">
    <property type="entry name" value="DnaB_2"/>
    <property type="match status" value="2"/>
</dbReference>
<feature type="domain" description="DnaB/C C-terminal" evidence="3">
    <location>
        <begin position="240"/>
        <end position="303"/>
    </location>
</feature>
<dbReference type="STRING" id="411473.RUMCAL_03447"/>
<dbReference type="EMBL" id="AWVF01000466">
    <property type="protein sequence ID" value="ERJ86756.1"/>
    <property type="molecule type" value="Genomic_DNA"/>
</dbReference>
<evidence type="ECO:0000259" key="3">
    <source>
        <dbReference type="Pfam" id="PF07261"/>
    </source>
</evidence>
<comment type="similarity">
    <text evidence="1">Belongs to the DnaB/DnaD family.</text>
</comment>
<dbReference type="NCBIfam" id="TIGR01446">
    <property type="entry name" value="DnaD_dom"/>
    <property type="match status" value="2"/>
</dbReference>
<proteinExistence type="inferred from homology"/>
<feature type="region of interest" description="Disordered" evidence="2">
    <location>
        <begin position="90"/>
        <end position="124"/>
    </location>
</feature>
<evidence type="ECO:0000256" key="1">
    <source>
        <dbReference type="ARBA" id="ARBA00093462"/>
    </source>
</evidence>
<comment type="caution">
    <text evidence="4">The sequence shown here is derived from an EMBL/GenBank/DDBJ whole genome shotgun (WGS) entry which is preliminary data.</text>
</comment>
<evidence type="ECO:0000313" key="4">
    <source>
        <dbReference type="EMBL" id="ERJ86756.1"/>
    </source>
</evidence>
<feature type="domain" description="DnaB/C C-terminal" evidence="3">
    <location>
        <begin position="150"/>
        <end position="221"/>
    </location>
</feature>
<dbReference type="Gene3D" id="1.10.10.630">
    <property type="entry name" value="DnaD domain-like"/>
    <property type="match status" value="2"/>
</dbReference>
<dbReference type="PIRSF" id="PIRSF033722">
    <property type="entry name" value="DnaD_CA_C3587_prd"/>
    <property type="match status" value="1"/>
</dbReference>
<dbReference type="HOGENOM" id="CLU_050990_0_0_9"/>
<feature type="compositionally biased region" description="Polar residues" evidence="2">
    <location>
        <begin position="90"/>
        <end position="102"/>
    </location>
</feature>
<dbReference type="InterPro" id="IPR006343">
    <property type="entry name" value="DnaB/C_C"/>
</dbReference>
<dbReference type="InterPro" id="IPR017019">
    <property type="entry name" value="DNA_replication_prd_bac"/>
</dbReference>
<dbReference type="InterPro" id="IPR053162">
    <property type="entry name" value="DnaD"/>
</dbReference>
<keyword evidence="5" id="KW-1185">Reference proteome</keyword>
<dbReference type="Proteomes" id="UP000016662">
    <property type="component" value="Unassembled WGS sequence"/>
</dbReference>
<dbReference type="PANTHER" id="PTHR37293">
    <property type="entry name" value="PHAGE REPLICATION PROTEIN-RELATED"/>
    <property type="match status" value="1"/>
</dbReference>
<dbReference type="PATRIC" id="fig|411473.3.peg.2892"/>
<feature type="compositionally biased region" description="Low complexity" evidence="2">
    <location>
        <begin position="308"/>
        <end position="322"/>
    </location>
</feature>
<protein>
    <submittedName>
        <fullName evidence="4">DnaD domain protein</fullName>
    </submittedName>
</protein>
<name>U2JKG6_9FIRM</name>
<evidence type="ECO:0000256" key="2">
    <source>
        <dbReference type="SAM" id="MobiDB-lite"/>
    </source>
</evidence>
<organism evidence="4 5">
    <name type="scientific">Ruminococcus callidus ATCC 27760</name>
    <dbReference type="NCBI Taxonomy" id="411473"/>
    <lineage>
        <taxon>Bacteria</taxon>
        <taxon>Bacillati</taxon>
        <taxon>Bacillota</taxon>
        <taxon>Clostridia</taxon>
        <taxon>Eubacteriales</taxon>
        <taxon>Oscillospiraceae</taxon>
        <taxon>Ruminococcus</taxon>
    </lineage>
</organism>
<dbReference type="InterPro" id="IPR034829">
    <property type="entry name" value="DnaD-like_sf"/>
</dbReference>
<dbReference type="SUPFAM" id="SSF158499">
    <property type="entry name" value="DnaD domain-like"/>
    <property type="match status" value="2"/>
</dbReference>
<dbReference type="PANTHER" id="PTHR37293:SF5">
    <property type="entry name" value="DNA REPLICATION PROTEIN"/>
    <property type="match status" value="1"/>
</dbReference>
<sequence length="337" mass="38665">MQFFRREEFFVNLSVHISGFGQMFGVPNAVVDQYLKLATPSQLKVLLYLLRSNRPNLAHDEIAKALGIPEELVEEAVLFWSQTTLFTVEEQSAEQPQKNAEQPTARPAAEKQSRGSQPHLLQTSKKCGEMSPLEISTALEASEDLKDLFRMSEQQLGRPLRHIEQKSLVWMHDGNNIGSEIILTVLLYCKSIDKCSVNYAESIITQWWNEGIHTLTQVNDAINDMEYRRSFTGHIQKAFEMHRKPTTKQQEFIDMWQDKKIPMELIVYAYEKTVESTGKLVFEYLNSILTRWTEAGYRTRVDVDTKDTPPSSKKTGSKPSTPQSENGDAYQSFIYNE</sequence>
<dbReference type="eggNOG" id="COG3935">
    <property type="taxonomic scope" value="Bacteria"/>
</dbReference>
<reference evidence="4 5" key="1">
    <citation type="submission" date="2013-07" db="EMBL/GenBank/DDBJ databases">
        <authorList>
            <person name="Weinstock G."/>
            <person name="Sodergren E."/>
            <person name="Wylie T."/>
            <person name="Fulton L."/>
            <person name="Fulton R."/>
            <person name="Fronick C."/>
            <person name="O'Laughlin M."/>
            <person name="Godfrey J."/>
            <person name="Miner T."/>
            <person name="Herter B."/>
            <person name="Appelbaum E."/>
            <person name="Cordes M."/>
            <person name="Lek S."/>
            <person name="Wollam A."/>
            <person name="Pepin K.H."/>
            <person name="Palsikar V.B."/>
            <person name="Mitreva M."/>
            <person name="Wilson R.K."/>
        </authorList>
    </citation>
    <scope>NUCLEOTIDE SEQUENCE [LARGE SCALE GENOMIC DNA]</scope>
    <source>
        <strain evidence="4 5">ATCC 27760</strain>
    </source>
</reference>